<name>A0A0F9AX20_9ZZZZ</name>
<sequence>MSGKPHGERIATLEAYYVEINDSLKEIQKEMKTANGTIKDLVKFKIQAQAILGAMAFVVSVTAGTLLTLIVTEVL</sequence>
<dbReference type="EMBL" id="LAZR01052452">
    <property type="protein sequence ID" value="KKK82924.1"/>
    <property type="molecule type" value="Genomic_DNA"/>
</dbReference>
<evidence type="ECO:0000313" key="2">
    <source>
        <dbReference type="EMBL" id="KKK82924.1"/>
    </source>
</evidence>
<protein>
    <submittedName>
        <fullName evidence="2">Uncharacterized protein</fullName>
    </submittedName>
</protein>
<dbReference type="AlphaFoldDB" id="A0A0F9AX20"/>
<reference evidence="2" key="1">
    <citation type="journal article" date="2015" name="Nature">
        <title>Complex archaea that bridge the gap between prokaryotes and eukaryotes.</title>
        <authorList>
            <person name="Spang A."/>
            <person name="Saw J.H."/>
            <person name="Jorgensen S.L."/>
            <person name="Zaremba-Niedzwiedzka K."/>
            <person name="Martijn J."/>
            <person name="Lind A.E."/>
            <person name="van Eijk R."/>
            <person name="Schleper C."/>
            <person name="Guy L."/>
            <person name="Ettema T.J."/>
        </authorList>
    </citation>
    <scope>NUCLEOTIDE SEQUENCE</scope>
</reference>
<proteinExistence type="predicted"/>
<keyword evidence="1" id="KW-1133">Transmembrane helix</keyword>
<accession>A0A0F9AX20</accession>
<comment type="caution">
    <text evidence="2">The sequence shown here is derived from an EMBL/GenBank/DDBJ whole genome shotgun (WGS) entry which is preliminary data.</text>
</comment>
<evidence type="ECO:0000256" key="1">
    <source>
        <dbReference type="SAM" id="Phobius"/>
    </source>
</evidence>
<gene>
    <name evidence="2" type="ORF">LCGC14_2798530</name>
</gene>
<organism evidence="2">
    <name type="scientific">marine sediment metagenome</name>
    <dbReference type="NCBI Taxonomy" id="412755"/>
    <lineage>
        <taxon>unclassified sequences</taxon>
        <taxon>metagenomes</taxon>
        <taxon>ecological metagenomes</taxon>
    </lineage>
</organism>
<keyword evidence="1" id="KW-0812">Transmembrane</keyword>
<keyword evidence="1" id="KW-0472">Membrane</keyword>
<feature type="transmembrane region" description="Helical" evidence="1">
    <location>
        <begin position="50"/>
        <end position="71"/>
    </location>
</feature>